<feature type="active site" description="Proton donor" evidence="6">
    <location>
        <position position="334"/>
    </location>
</feature>
<dbReference type="InterPro" id="IPR037524">
    <property type="entry name" value="PA14/GLEYA"/>
</dbReference>
<evidence type="ECO:0000313" key="9">
    <source>
        <dbReference type="Proteomes" id="UP000555103"/>
    </source>
</evidence>
<protein>
    <recommendedName>
        <fullName evidence="3">beta-N-acetylhexosaminidase</fullName>
        <ecNumber evidence="3">3.2.1.52</ecNumber>
    </recommendedName>
</protein>
<dbReference type="InterPro" id="IPR011658">
    <property type="entry name" value="PA14_dom"/>
</dbReference>
<comment type="caution">
    <text evidence="8">The sequence shown here is derived from an EMBL/GenBank/DDBJ whole genome shotgun (WGS) entry which is preliminary data.</text>
</comment>
<dbReference type="Pfam" id="PF13290">
    <property type="entry name" value="CHB_HEX_C_1"/>
    <property type="match status" value="1"/>
</dbReference>
<accession>A0A840CKR4</accession>
<dbReference type="Pfam" id="PF00728">
    <property type="entry name" value="Glyco_hydro_20"/>
    <property type="match status" value="1"/>
</dbReference>
<comment type="similarity">
    <text evidence="2">Belongs to the glycosyl hydrolase 20 family.</text>
</comment>
<dbReference type="Pfam" id="PF07691">
    <property type="entry name" value="PA14"/>
    <property type="match status" value="1"/>
</dbReference>
<dbReference type="AlphaFoldDB" id="A0A840CKR4"/>
<dbReference type="InterPro" id="IPR025705">
    <property type="entry name" value="Beta_hexosaminidase_sua/sub"/>
</dbReference>
<dbReference type="Gene3D" id="3.90.182.10">
    <property type="entry name" value="Toxin - Anthrax Protective Antigen,domain 1"/>
    <property type="match status" value="1"/>
</dbReference>
<evidence type="ECO:0000256" key="3">
    <source>
        <dbReference type="ARBA" id="ARBA00012663"/>
    </source>
</evidence>
<keyword evidence="9" id="KW-1185">Reference proteome</keyword>
<proteinExistence type="inferred from homology"/>
<organism evidence="8 9">
    <name type="scientific">Dysgonomonas hofstadii</name>
    <dbReference type="NCBI Taxonomy" id="637886"/>
    <lineage>
        <taxon>Bacteria</taxon>
        <taxon>Pseudomonadati</taxon>
        <taxon>Bacteroidota</taxon>
        <taxon>Bacteroidia</taxon>
        <taxon>Bacteroidales</taxon>
        <taxon>Dysgonomonadaceae</taxon>
        <taxon>Dysgonomonas</taxon>
    </lineage>
</organism>
<dbReference type="PANTHER" id="PTHR22600">
    <property type="entry name" value="BETA-HEXOSAMINIDASE"/>
    <property type="match status" value="1"/>
</dbReference>
<dbReference type="RefSeq" id="WP_183306177.1">
    <property type="nucleotide sequence ID" value="NZ_JACIEP010000003.1"/>
</dbReference>
<dbReference type="Gene3D" id="3.30.379.10">
    <property type="entry name" value="Chitobiase/beta-hexosaminidase domain 2-like"/>
    <property type="match status" value="1"/>
</dbReference>
<dbReference type="Proteomes" id="UP000555103">
    <property type="component" value="Unassembled WGS sequence"/>
</dbReference>
<evidence type="ECO:0000256" key="4">
    <source>
        <dbReference type="ARBA" id="ARBA00022801"/>
    </source>
</evidence>
<evidence type="ECO:0000256" key="6">
    <source>
        <dbReference type="PIRSR" id="PIRSR625705-1"/>
    </source>
</evidence>
<dbReference type="InterPro" id="IPR015882">
    <property type="entry name" value="HEX_bac_N"/>
</dbReference>
<keyword evidence="5 8" id="KW-0326">Glycosidase</keyword>
<dbReference type="InterPro" id="IPR015883">
    <property type="entry name" value="Glyco_hydro_20_cat"/>
</dbReference>
<name>A0A840CKR4_9BACT</name>
<keyword evidence="4 8" id="KW-0378">Hydrolase</keyword>
<dbReference type="GO" id="GO:0004563">
    <property type="term" value="F:beta-N-acetylhexosaminidase activity"/>
    <property type="evidence" value="ECO:0007669"/>
    <property type="project" value="UniProtKB-EC"/>
</dbReference>
<comment type="catalytic activity">
    <reaction evidence="1">
        <text>Hydrolysis of terminal non-reducing N-acetyl-D-hexosamine residues in N-acetyl-beta-D-hexosaminides.</text>
        <dbReference type="EC" id="3.2.1.52"/>
    </reaction>
</comment>
<dbReference type="Pfam" id="PF02838">
    <property type="entry name" value="Glyco_hydro_20b"/>
    <property type="match status" value="1"/>
</dbReference>
<gene>
    <name evidence="8" type="ORF">GGR21_001128</name>
</gene>
<dbReference type="PRINTS" id="PR00738">
    <property type="entry name" value="GLHYDRLASE20"/>
</dbReference>
<dbReference type="Gene3D" id="3.20.20.80">
    <property type="entry name" value="Glycosidases"/>
    <property type="match status" value="1"/>
</dbReference>
<dbReference type="GO" id="GO:0005975">
    <property type="term" value="P:carbohydrate metabolic process"/>
    <property type="evidence" value="ECO:0007669"/>
    <property type="project" value="InterPro"/>
</dbReference>
<dbReference type="SUPFAM" id="SSF55545">
    <property type="entry name" value="beta-N-acetylhexosaminidase-like domain"/>
    <property type="match status" value="1"/>
</dbReference>
<dbReference type="PANTHER" id="PTHR22600:SF57">
    <property type="entry name" value="BETA-N-ACETYLHEXOSAMINIDASE"/>
    <property type="match status" value="1"/>
</dbReference>
<dbReference type="InterPro" id="IPR029018">
    <property type="entry name" value="Hex-like_dom2"/>
</dbReference>
<dbReference type="SMART" id="SM00758">
    <property type="entry name" value="PA14"/>
    <property type="match status" value="1"/>
</dbReference>
<reference evidence="8 9" key="1">
    <citation type="submission" date="2020-08" db="EMBL/GenBank/DDBJ databases">
        <title>Genomic Encyclopedia of Type Strains, Phase IV (KMG-IV): sequencing the most valuable type-strain genomes for metagenomic binning, comparative biology and taxonomic classification.</title>
        <authorList>
            <person name="Goeker M."/>
        </authorList>
    </citation>
    <scope>NUCLEOTIDE SEQUENCE [LARGE SCALE GENOMIC DNA]</scope>
    <source>
        <strain evidence="8 9">DSM 104969</strain>
    </source>
</reference>
<evidence type="ECO:0000313" key="8">
    <source>
        <dbReference type="EMBL" id="MBB4035239.1"/>
    </source>
</evidence>
<dbReference type="GO" id="GO:0030203">
    <property type="term" value="P:glycosaminoglycan metabolic process"/>
    <property type="evidence" value="ECO:0007669"/>
    <property type="project" value="TreeGrafter"/>
</dbReference>
<evidence type="ECO:0000256" key="5">
    <source>
        <dbReference type="ARBA" id="ARBA00023295"/>
    </source>
</evidence>
<dbReference type="EC" id="3.2.1.52" evidence="3"/>
<evidence type="ECO:0000256" key="2">
    <source>
        <dbReference type="ARBA" id="ARBA00006285"/>
    </source>
</evidence>
<sequence>MKKLFPSILLTTTMLVACGGQEKVVEKPYNKGINITPLPAELLQKEDTFKLSKSIVFVADNVTTEKVAVYFAAKIRNSTGYDLKIEKVKPAIGYINLELTQDPDINEEGYLLDVSKDGIDIKAKTANGVFYGMQTVMQLFPAEIESPVIVKNIAWQASGVTIKDEPRFKYRGMHLDVCRHFASVEFIKKQLDVLAMFKINKFHWHLTEDQGWRIEIKKYPKLTEKGAVRTEGEGNTYGPFYYTQDEVKDVVAYAKERFIEVIPEIELPGHAVAAIHAYPELSCTGKEIDVRNYWGVANDVFCAGNDSVFQFLEDVIAEVIPLFESDYIHIGGDECPKDRWKVCPKCQARIKDLGLKAEKGHSAEEKLQSYFVQRIGKFLEQHNKKMIGWDEILEGGLAPSATVMSWRGEEGGIASANMGHDVIMTPGAWLYLDKYQGDSKLQPVTIGGYLTLKKVYGYEPVPEKIAEDKKHHILGAQANVWREYKYTDEGTENDIYPRIIALAELNWTPKEKKDYNDFERRIGNQRVRLDMHGINYYIPMPEDKGAFTVNYWGDSVSAPASCNFVAFIDKATLEFKITEPAKIVYTTDGSEPTLTSAIYNNALTFTENTTLKLRSVLLSEKMSPVRTITIEKQTYAPAVEKTEGTQPGLKAEYYKGMCLTVAGLEGKTPDETEQVATPQNGKYRVMNYSEIYPEDYCSTVLTGYINIPEDDIYYFNTDSELWLDNKYLISNEKDNNGTARRFSRSDKSIALAKGAHAIKIVRLGAIFGGWPTQWENVTVWMRKAEEPVFTLLDESYFK</sequence>
<evidence type="ECO:0000256" key="1">
    <source>
        <dbReference type="ARBA" id="ARBA00001231"/>
    </source>
</evidence>
<dbReference type="EMBL" id="JACIEP010000003">
    <property type="protein sequence ID" value="MBB4035239.1"/>
    <property type="molecule type" value="Genomic_DNA"/>
</dbReference>
<dbReference type="SUPFAM" id="SSF51445">
    <property type="entry name" value="(Trans)glycosidases"/>
    <property type="match status" value="1"/>
</dbReference>
<feature type="domain" description="PA14" evidence="7">
    <location>
        <begin position="644"/>
        <end position="796"/>
    </location>
</feature>
<dbReference type="InterPro" id="IPR017853">
    <property type="entry name" value="GH"/>
</dbReference>
<dbReference type="GO" id="GO:0016020">
    <property type="term" value="C:membrane"/>
    <property type="evidence" value="ECO:0007669"/>
    <property type="project" value="TreeGrafter"/>
</dbReference>
<evidence type="ECO:0000259" key="7">
    <source>
        <dbReference type="PROSITE" id="PS51820"/>
    </source>
</evidence>
<dbReference type="PROSITE" id="PS51257">
    <property type="entry name" value="PROKAR_LIPOPROTEIN"/>
    <property type="match status" value="1"/>
</dbReference>
<dbReference type="SUPFAM" id="SSF56988">
    <property type="entry name" value="Anthrax protective antigen"/>
    <property type="match status" value="1"/>
</dbReference>
<dbReference type="PROSITE" id="PS51820">
    <property type="entry name" value="PA14"/>
    <property type="match status" value="1"/>
</dbReference>
<dbReference type="InterPro" id="IPR059177">
    <property type="entry name" value="GH29D-like_dom"/>
</dbReference>
<dbReference type="CDD" id="cd06563">
    <property type="entry name" value="GH20_chitobiase-like"/>
    <property type="match status" value="1"/>
</dbReference>